<keyword evidence="4" id="KW-0408">Iron</keyword>
<evidence type="ECO:0000313" key="7">
    <source>
        <dbReference type="Proteomes" id="UP000254937"/>
    </source>
</evidence>
<organism evidence="6 7">
    <name type="scientific">Aspergillus phoenicis ATCC 13157</name>
    <dbReference type="NCBI Taxonomy" id="1353007"/>
    <lineage>
        <taxon>Eukaryota</taxon>
        <taxon>Fungi</taxon>
        <taxon>Dikarya</taxon>
        <taxon>Ascomycota</taxon>
        <taxon>Pezizomycotina</taxon>
        <taxon>Eurotiomycetes</taxon>
        <taxon>Eurotiomycetidae</taxon>
        <taxon>Eurotiales</taxon>
        <taxon>Aspergillaceae</taxon>
        <taxon>Aspergillus</taxon>
    </lineage>
</organism>
<dbReference type="SMR" id="A0A370P6V2"/>
<feature type="region of interest" description="Disordered" evidence="5">
    <location>
        <begin position="385"/>
        <end position="461"/>
    </location>
</feature>
<comment type="cofactor">
    <cofactor evidence="1">
        <name>Fe(2+)</name>
        <dbReference type="ChEBI" id="CHEBI:29033"/>
    </cofactor>
</comment>
<sequence length="461" mass="51105">MSQLMRFTFDPNTTSETLPDPEVHTRNSEFYNPRLGGGYPLYNAFAHVDLQSGTSEVYFPGRTQLVQEPVFVPKARSTIEMDGYLMALVNNYGSMTSELHLLDLTDFSKARAVTHLPVRLRPDYLLHMGYDGMKKVYYLLPSGGICHEVQLLHTYSATLSAQYEGEETLLQFQTHTVAVAWLSDGTRYYALTRPCATCLAICGQAWTVASLRGLSHLKDPSLKVLDGKSRGVCLALATMLPLIHHIEKMHRARAPCFLFLAEFHIAKAEDQQVTPVRKDCSSAYSHMKTFHPRLQSQAFCFTPRHFTCCQVLLDHSLTTDNCCNTKMIWSSEADAKLFVGVLNQLRGKLKLDYQELAMHMGGDCTSCAVEQRMVRLRRMATAASVASSSATGGGSSTNTTPNTTPRKRKGDSLATAPAKKTKTGGVASARSEKKEADTALVEENGKAEMKCKSEIKNEHVE</sequence>
<evidence type="ECO:0000256" key="2">
    <source>
        <dbReference type="ARBA" id="ARBA00006787"/>
    </source>
</evidence>
<protein>
    <submittedName>
        <fullName evidence="6">Uncharacterized protein</fullName>
    </submittedName>
</protein>
<accession>A0A370P6V2</accession>
<comment type="similarity">
    <text evidence="2">Belongs to the carotenoid oxygenase family.</text>
</comment>
<evidence type="ECO:0000313" key="6">
    <source>
        <dbReference type="EMBL" id="RDK37590.1"/>
    </source>
</evidence>
<evidence type="ECO:0000256" key="5">
    <source>
        <dbReference type="SAM" id="MobiDB-lite"/>
    </source>
</evidence>
<dbReference type="AlphaFoldDB" id="A0A370P6V2"/>
<dbReference type="EMBL" id="KZ851870">
    <property type="protein sequence ID" value="RDK37590.1"/>
    <property type="molecule type" value="Genomic_DNA"/>
</dbReference>
<dbReference type="Pfam" id="PF03055">
    <property type="entry name" value="RPE65"/>
    <property type="match status" value="1"/>
</dbReference>
<feature type="compositionally biased region" description="Basic and acidic residues" evidence="5">
    <location>
        <begin position="430"/>
        <end position="461"/>
    </location>
</feature>
<name>A0A370P6V2_ASPPH</name>
<evidence type="ECO:0000256" key="1">
    <source>
        <dbReference type="ARBA" id="ARBA00001954"/>
    </source>
</evidence>
<proteinExistence type="inferred from homology"/>
<dbReference type="GO" id="GO:0016702">
    <property type="term" value="F:oxidoreductase activity, acting on single donors with incorporation of molecular oxygen, incorporation of two atoms of oxygen"/>
    <property type="evidence" value="ECO:0007669"/>
    <property type="project" value="InterPro"/>
</dbReference>
<reference evidence="6 7" key="1">
    <citation type="submission" date="2018-07" db="EMBL/GenBank/DDBJ databases">
        <title>Section-level genome sequencing of Aspergillus section Nigri to investigate inter- and intra-species variation.</title>
        <authorList>
            <consortium name="DOE Joint Genome Institute"/>
            <person name="Vesth T.C."/>
            <person name="Nybo J.L."/>
            <person name="Theobald S."/>
            <person name="Frisvad J.C."/>
            <person name="Larsen T.O."/>
            <person name="Nielsen K.F."/>
            <person name="Hoof J.B."/>
            <person name="Brandl J."/>
            <person name="Salamov A."/>
            <person name="Riley R."/>
            <person name="Gladden J.M."/>
            <person name="Phatale P."/>
            <person name="Nielsen M.T."/>
            <person name="Lyhne E.K."/>
            <person name="Kogle M.E."/>
            <person name="Strasser K."/>
            <person name="McDonnell E."/>
            <person name="Barry K."/>
            <person name="Clum A."/>
            <person name="Chen C."/>
            <person name="Nolan M."/>
            <person name="Sandor L."/>
            <person name="Kuo A."/>
            <person name="Lipzen A."/>
            <person name="Hainaut M."/>
            <person name="Drula E."/>
            <person name="Tsang A."/>
            <person name="Magnuson J.K."/>
            <person name="Henrissat B."/>
            <person name="Wiebenga A."/>
            <person name="Simmons B.A."/>
            <person name="Makela M.R."/>
            <person name="De vries R.P."/>
            <person name="Grigoriev I.V."/>
            <person name="Mortensen U.H."/>
            <person name="Baker S.E."/>
            <person name="Andersen M.R."/>
        </authorList>
    </citation>
    <scope>NUCLEOTIDE SEQUENCE [LARGE SCALE GENOMIC DNA]</scope>
    <source>
        <strain evidence="6 7">ATCC 13157</strain>
    </source>
</reference>
<dbReference type="InterPro" id="IPR004294">
    <property type="entry name" value="Carotenoid_Oase"/>
</dbReference>
<keyword evidence="3" id="KW-0479">Metal-binding</keyword>
<evidence type="ECO:0000256" key="4">
    <source>
        <dbReference type="ARBA" id="ARBA00023004"/>
    </source>
</evidence>
<keyword evidence="7" id="KW-1185">Reference proteome</keyword>
<dbReference type="GO" id="GO:0046872">
    <property type="term" value="F:metal ion binding"/>
    <property type="evidence" value="ECO:0007669"/>
    <property type="project" value="UniProtKB-KW"/>
</dbReference>
<feature type="compositionally biased region" description="Low complexity" evidence="5">
    <location>
        <begin position="385"/>
        <end position="404"/>
    </location>
</feature>
<evidence type="ECO:0000256" key="3">
    <source>
        <dbReference type="ARBA" id="ARBA00022723"/>
    </source>
</evidence>
<gene>
    <name evidence="6" type="ORF">M752DRAFT_270681</name>
</gene>
<dbReference type="Proteomes" id="UP000254937">
    <property type="component" value="Unassembled WGS sequence"/>
</dbReference>